<sequence length="396" mass="45427">MSRKRKRGHREEAEKAKETDRMSHLSEDILLHILSSLDDTKTAVQTCSLLSKRWRYMWKDVRALNLDQNSFTSRERYTTFVRNFLSSRSDRAPIDKLSFTSNPSQNWRSSSGFDHRWVDHIHKSLEMFMDHAGRTGPDHYRPLRVLANMVASIVCHKHHESLELTGFTDVIQEGGGGGFRTLKALSLACCRDVDLGVVSRCLPNLTSLVLSHDELIFHDDDDDPFSIIPRLEFLKINQCRASTRSTTLPSFSFKVSGPQLLELEIRCWDEEKPVFGGVLAPKLESLCFGARVSWLKPRELSLPSLDHASVYLQYCPTTHGDLGYWRHEVLELLRGLRNAESLDLCLEDTSVYLPHDSPLNEWKQRIRDEVSQFTRLKTSSIRYPHESADPTSTKGE</sequence>
<dbReference type="InterPro" id="IPR053197">
    <property type="entry name" value="F-box_SCFL_complex_component"/>
</dbReference>
<accession>A0AAV0M0Y2</accession>
<dbReference type="Gene3D" id="1.20.1280.50">
    <property type="match status" value="1"/>
</dbReference>
<comment type="caution">
    <text evidence="3">The sequence shown here is derived from an EMBL/GenBank/DDBJ whole genome shotgun (WGS) entry which is preliminary data.</text>
</comment>
<evidence type="ECO:0000256" key="1">
    <source>
        <dbReference type="SAM" id="MobiDB-lite"/>
    </source>
</evidence>
<dbReference type="InterPro" id="IPR001810">
    <property type="entry name" value="F-box_dom"/>
</dbReference>
<dbReference type="AlphaFoldDB" id="A0AAV0M0Y2"/>
<dbReference type="Gene3D" id="3.80.10.10">
    <property type="entry name" value="Ribonuclease Inhibitor"/>
    <property type="match status" value="1"/>
</dbReference>
<gene>
    <name evidence="3" type="ORF">LITE_LOCUS26355</name>
</gene>
<dbReference type="InterPro" id="IPR032675">
    <property type="entry name" value="LRR_dom_sf"/>
</dbReference>
<dbReference type="SUPFAM" id="SSF81383">
    <property type="entry name" value="F-box domain"/>
    <property type="match status" value="1"/>
</dbReference>
<organism evidence="3 4">
    <name type="scientific">Linum tenue</name>
    <dbReference type="NCBI Taxonomy" id="586396"/>
    <lineage>
        <taxon>Eukaryota</taxon>
        <taxon>Viridiplantae</taxon>
        <taxon>Streptophyta</taxon>
        <taxon>Embryophyta</taxon>
        <taxon>Tracheophyta</taxon>
        <taxon>Spermatophyta</taxon>
        <taxon>Magnoliopsida</taxon>
        <taxon>eudicotyledons</taxon>
        <taxon>Gunneridae</taxon>
        <taxon>Pentapetalae</taxon>
        <taxon>rosids</taxon>
        <taxon>fabids</taxon>
        <taxon>Malpighiales</taxon>
        <taxon>Linaceae</taxon>
        <taxon>Linum</taxon>
    </lineage>
</organism>
<protein>
    <recommendedName>
        <fullName evidence="2">F-box domain-containing protein</fullName>
    </recommendedName>
</protein>
<evidence type="ECO:0000313" key="3">
    <source>
        <dbReference type="EMBL" id="CAI0439996.1"/>
    </source>
</evidence>
<dbReference type="SUPFAM" id="SSF52047">
    <property type="entry name" value="RNI-like"/>
    <property type="match status" value="1"/>
</dbReference>
<name>A0AAV0M0Y2_9ROSI</name>
<evidence type="ECO:0000259" key="2">
    <source>
        <dbReference type="Pfam" id="PF00646"/>
    </source>
</evidence>
<evidence type="ECO:0000313" key="4">
    <source>
        <dbReference type="Proteomes" id="UP001154282"/>
    </source>
</evidence>
<feature type="compositionally biased region" description="Basic and acidic residues" evidence="1">
    <location>
        <begin position="9"/>
        <end position="20"/>
    </location>
</feature>
<proteinExistence type="predicted"/>
<feature type="region of interest" description="Disordered" evidence="1">
    <location>
        <begin position="1"/>
        <end position="20"/>
    </location>
</feature>
<dbReference type="EMBL" id="CAMGYJ010000006">
    <property type="protein sequence ID" value="CAI0439996.1"/>
    <property type="molecule type" value="Genomic_DNA"/>
</dbReference>
<dbReference type="PANTHER" id="PTHR34223">
    <property type="entry name" value="OS11G0201299 PROTEIN"/>
    <property type="match status" value="1"/>
</dbReference>
<dbReference type="Pfam" id="PF00646">
    <property type="entry name" value="F-box"/>
    <property type="match status" value="1"/>
</dbReference>
<dbReference type="InterPro" id="IPR036047">
    <property type="entry name" value="F-box-like_dom_sf"/>
</dbReference>
<keyword evidence="4" id="KW-1185">Reference proteome</keyword>
<dbReference type="Proteomes" id="UP001154282">
    <property type="component" value="Unassembled WGS sequence"/>
</dbReference>
<dbReference type="PANTHER" id="PTHR34223:SF83">
    <property type="entry name" value="F-BOX DOMAIN-CONTAINING PROTEIN"/>
    <property type="match status" value="1"/>
</dbReference>
<feature type="domain" description="F-box" evidence="2">
    <location>
        <begin position="23"/>
        <end position="62"/>
    </location>
</feature>
<reference evidence="3" key="1">
    <citation type="submission" date="2022-08" db="EMBL/GenBank/DDBJ databases">
        <authorList>
            <person name="Gutierrez-Valencia J."/>
        </authorList>
    </citation>
    <scope>NUCLEOTIDE SEQUENCE</scope>
</reference>